<dbReference type="Gene3D" id="2.60.40.1220">
    <property type="match status" value="1"/>
</dbReference>
<dbReference type="GO" id="GO:0003824">
    <property type="term" value="F:catalytic activity"/>
    <property type="evidence" value="ECO:0007669"/>
    <property type="project" value="InterPro"/>
</dbReference>
<keyword evidence="2" id="KW-1133">Transmembrane helix</keyword>
<evidence type="ECO:0000256" key="1">
    <source>
        <dbReference type="ARBA" id="ARBA00022729"/>
    </source>
</evidence>
<sequence>MKQAYSIWQTVHKPQKHLKIIYTFLALAIVSLTTDAAYAQLITNTFQTTAVCSPTYSQPGNSFTSTSPNVTATPFTRNNVSCSNTANVFSSTGLNLTSSPDDTKYIEFSIKANSGYALNLTSLSFFRQGSNTAPNSLLVSYSTDNFVTRVNSTTSSTPSSGTALSWTFTSPITTIDGGTVTFRFYPYGSTAINGSASASTGTFRVDDVTLFGSVAPTADIAPTVTSTTPANSATYIAATSNISLTFSEPVTAPSSAFTITGSTSGPHTFALTGGPTSYTLNPDTDFTDSETVTVTALAAQIADQDGTTDNMASDFSFSFTIAPPVVTVKIHDIQGTGLAFNPTYNTTLAIEGIVTRKFLGSAKLNGFYVQEEDADADANPLTSEAIFVFDPAGLFTGNEGDKVKVTGTVLEFVSTSGANTSSLTELASLLSVVNQGPGTLPTPTVVNLPINNVSDLEAYEGMLVTMGAATGNLAVTEYFQLGQYGQIVVSATGATNVVGTDARLDQYTQYNAPSVSGYPAYLAELAKRKIILDDGSSVSYPDPVPFGRGGQPLSATNTLRGGDEIASITTVLDERFEGYRLQLNTGVNFLPTNVRPTSPPAVGGTLKVASANVLNYFNGNGTGQEGSAGGFPTSRGATNLNEFTRQRTKVLQNLFTSGADVIGLMEVENDGYGSASAIQDLVNGLNTLAGTTSYTFVNPGVSIASDVITVGMIYKPGVVSPVGSATSLVSSTFTAVGRQPLAQTFQEIATGGIVTVVVNHFKSKGSGNAGAGDADINDGQGAFNGTRTRQAQELAAWLATKPTKTNDPDYLILGDLNSYAMEDPITSLASNGYGNLLPTTTYSYVFDGQVGALDHALGTGSLATQVTGAEKWHINADEPSILDYNTENKSVAQQANLYSADPFRSSDHDPVLIGLNLAPSPDLTAIMFASPSVQYGTSSFNVVVDVFELSPVPTSGPVSVYVTKDPLVSLSFNPTSDLINGKTVQNSDWTFNNTDPNFYILTTNVVIAGKGKKSFGLTGMLAPGSTKGSLSLSTTVVGGNGGEVKINNNSDADVIDYFDK</sequence>
<keyword evidence="1" id="KW-0732">Signal</keyword>
<dbReference type="Pfam" id="PF13205">
    <property type="entry name" value="Big_5"/>
    <property type="match status" value="1"/>
</dbReference>
<dbReference type="CDD" id="cd04486">
    <property type="entry name" value="YhcR_OBF_like"/>
    <property type="match status" value="1"/>
</dbReference>
<proteinExistence type="predicted"/>
<dbReference type="Pfam" id="PF03372">
    <property type="entry name" value="Exo_endo_phos"/>
    <property type="match status" value="1"/>
</dbReference>
<dbReference type="InterPro" id="IPR014755">
    <property type="entry name" value="Cu-Rt/internalin_Ig-like"/>
</dbReference>
<dbReference type="SUPFAM" id="SSF56219">
    <property type="entry name" value="DNase I-like"/>
    <property type="match status" value="1"/>
</dbReference>
<dbReference type="Proteomes" id="UP000198598">
    <property type="component" value="Unassembled WGS sequence"/>
</dbReference>
<dbReference type="AlphaFoldDB" id="A0A1I1V4G7"/>
<dbReference type="CDD" id="cd10283">
    <property type="entry name" value="MnuA_DNase1-like"/>
    <property type="match status" value="1"/>
</dbReference>
<evidence type="ECO:0000313" key="5">
    <source>
        <dbReference type="EMBL" id="SFD77715.1"/>
    </source>
</evidence>
<organism evidence="5 6">
    <name type="scientific">Spirosoma endophyticum</name>
    <dbReference type="NCBI Taxonomy" id="662367"/>
    <lineage>
        <taxon>Bacteria</taxon>
        <taxon>Pseudomonadati</taxon>
        <taxon>Bacteroidota</taxon>
        <taxon>Cytophagia</taxon>
        <taxon>Cytophagales</taxon>
        <taxon>Cytophagaceae</taxon>
        <taxon>Spirosoma</taxon>
    </lineage>
</organism>
<feature type="domain" description="SbsA Ig-like" evidence="4">
    <location>
        <begin position="219"/>
        <end position="320"/>
    </location>
</feature>
<keyword evidence="2" id="KW-0472">Membrane</keyword>
<dbReference type="Gene3D" id="3.60.10.10">
    <property type="entry name" value="Endonuclease/exonuclease/phosphatase"/>
    <property type="match status" value="1"/>
</dbReference>
<evidence type="ECO:0000256" key="2">
    <source>
        <dbReference type="SAM" id="Phobius"/>
    </source>
</evidence>
<evidence type="ECO:0000313" key="6">
    <source>
        <dbReference type="Proteomes" id="UP000198598"/>
    </source>
</evidence>
<gene>
    <name evidence="5" type="ORF">SAMN05216167_10737</name>
</gene>
<evidence type="ECO:0000259" key="4">
    <source>
        <dbReference type="Pfam" id="PF13205"/>
    </source>
</evidence>
<dbReference type="NCBIfam" id="NF033681">
    <property type="entry name" value="ExeM_NucH_DNase"/>
    <property type="match status" value="1"/>
</dbReference>
<dbReference type="PANTHER" id="PTHR42834:SF1">
    <property type="entry name" value="ENDONUCLEASE_EXONUCLEASE_PHOSPHATASE FAMILY PROTEIN (AFU_ORTHOLOGUE AFUA_3G09210)"/>
    <property type="match status" value="1"/>
</dbReference>
<protein>
    <recommendedName>
        <fullName evidence="7">Endonuclease/exonuclease/phosphatase domain-containing protein</fullName>
    </recommendedName>
</protein>
<evidence type="ECO:0000259" key="3">
    <source>
        <dbReference type="Pfam" id="PF03372"/>
    </source>
</evidence>
<accession>A0A1I1V4G7</accession>
<dbReference type="InterPro" id="IPR036691">
    <property type="entry name" value="Endo/exonu/phosph_ase_sf"/>
</dbReference>
<dbReference type="STRING" id="662367.SAMN05216167_10737"/>
<feature type="transmembrane region" description="Helical" evidence="2">
    <location>
        <begin position="20"/>
        <end position="39"/>
    </location>
</feature>
<dbReference type="OrthoDB" id="9800417at2"/>
<feature type="domain" description="Endonuclease/exonuclease/phosphatase" evidence="3">
    <location>
        <begin position="639"/>
        <end position="908"/>
    </location>
</feature>
<reference evidence="5 6" key="1">
    <citation type="submission" date="2016-10" db="EMBL/GenBank/DDBJ databases">
        <authorList>
            <person name="de Groot N.N."/>
        </authorList>
    </citation>
    <scope>NUCLEOTIDE SEQUENCE [LARGE SCALE GENOMIC DNA]</scope>
    <source>
        <strain evidence="5 6">DSM 26130</strain>
    </source>
</reference>
<dbReference type="PANTHER" id="PTHR42834">
    <property type="entry name" value="ENDONUCLEASE/EXONUCLEASE/PHOSPHATASE FAMILY PROTEIN (AFU_ORTHOLOGUE AFUA_3G09210)"/>
    <property type="match status" value="1"/>
</dbReference>
<keyword evidence="2" id="KW-0812">Transmembrane</keyword>
<dbReference type="InterPro" id="IPR047971">
    <property type="entry name" value="ExeM-like"/>
</dbReference>
<dbReference type="InterPro" id="IPR005135">
    <property type="entry name" value="Endo/exonuclease/phosphatase"/>
</dbReference>
<keyword evidence="6" id="KW-1185">Reference proteome</keyword>
<name>A0A1I1V4G7_9BACT</name>
<dbReference type="InterPro" id="IPR032812">
    <property type="entry name" value="SbsA_Ig"/>
</dbReference>
<dbReference type="EMBL" id="FOLQ01000007">
    <property type="protein sequence ID" value="SFD77715.1"/>
    <property type="molecule type" value="Genomic_DNA"/>
</dbReference>
<evidence type="ECO:0008006" key="7">
    <source>
        <dbReference type="Google" id="ProtNLM"/>
    </source>
</evidence>